<protein>
    <submittedName>
        <fullName evidence="2">Uncharacterized protein</fullName>
    </submittedName>
</protein>
<dbReference type="EMBL" id="LNGF01000004">
    <property type="protein sequence ID" value="KYC48458.1"/>
    <property type="molecule type" value="Genomic_DNA"/>
</dbReference>
<accession>A0A150IUA6</accession>
<accession>A0A150IK79</accession>
<gene>
    <name evidence="1" type="ORF">APG10_00909</name>
    <name evidence="2" type="ORF">APG11_00265</name>
    <name evidence="3" type="ORF">APG12_01149</name>
</gene>
<evidence type="ECO:0000313" key="3">
    <source>
        <dbReference type="EMBL" id="KYC49900.1"/>
    </source>
</evidence>
<name>A0A150IUA6_9EURY</name>
<evidence type="ECO:0000313" key="1">
    <source>
        <dbReference type="EMBL" id="KYC45403.1"/>
    </source>
</evidence>
<evidence type="ECO:0000313" key="5">
    <source>
        <dbReference type="Proteomes" id="UP000092401"/>
    </source>
</evidence>
<proteinExistence type="predicted"/>
<accession>A0A150IY27</accession>
<dbReference type="Proteomes" id="UP000092403">
    <property type="component" value="Unassembled WGS sequence"/>
</dbReference>
<evidence type="ECO:0000313" key="4">
    <source>
        <dbReference type="Proteomes" id="UP000091929"/>
    </source>
</evidence>
<dbReference type="Proteomes" id="UP000091929">
    <property type="component" value="Unassembled WGS sequence"/>
</dbReference>
<dbReference type="EMBL" id="LNJC01000023">
    <property type="protein sequence ID" value="KYC49900.1"/>
    <property type="molecule type" value="Genomic_DNA"/>
</dbReference>
<reference evidence="4 5" key="1">
    <citation type="journal article" date="2016" name="ISME J.">
        <title>Chasing the elusive Euryarchaeota class WSA2: genomes reveal a uniquely fastidious methyl-reducing methanogen.</title>
        <authorList>
            <person name="Nobu M.K."/>
            <person name="Narihiro T."/>
            <person name="Kuroda K."/>
            <person name="Mei R."/>
            <person name="Liu W.T."/>
        </authorList>
    </citation>
    <scope>NUCLEOTIDE SEQUENCE [LARGE SCALE GENOMIC DNA]</scope>
    <source>
        <strain evidence="1">B03fssc0709_Meth_Bin005</strain>
        <strain evidence="2">B15fssc0709_Meth_Bin003</strain>
        <strain evidence="3">BMIXfssc0709_Meth_Bin006</strain>
    </source>
</reference>
<dbReference type="Proteomes" id="UP000092401">
    <property type="component" value="Unassembled WGS sequence"/>
</dbReference>
<dbReference type="EMBL" id="LNGE01000020">
    <property type="protein sequence ID" value="KYC45403.1"/>
    <property type="molecule type" value="Genomic_DNA"/>
</dbReference>
<comment type="caution">
    <text evidence="2">The sequence shown here is derived from an EMBL/GenBank/DDBJ whole genome shotgun (WGS) entry which is preliminary data.</text>
</comment>
<evidence type="ECO:0000313" key="2">
    <source>
        <dbReference type="EMBL" id="KYC48458.1"/>
    </source>
</evidence>
<sequence>MCEDYKNLSIMNKDNYLKEGSNIKKAVKIQEELRKKSGNWKELSR</sequence>
<dbReference type="AlphaFoldDB" id="A0A150IUA6"/>
<organism evidence="2 4">
    <name type="scientific">Candidatus Methanofastidiosum methylothiophilum</name>
    <dbReference type="NCBI Taxonomy" id="1705564"/>
    <lineage>
        <taxon>Archaea</taxon>
        <taxon>Methanobacteriati</taxon>
        <taxon>Methanobacteriota</taxon>
        <taxon>Stenosarchaea group</taxon>
        <taxon>Candidatus Methanofastidiosia</taxon>
        <taxon>Candidatus Methanofastidiosales</taxon>
        <taxon>Candidatus Methanofastidiosaceae</taxon>
        <taxon>Candidatus Methanofastidiosum</taxon>
    </lineage>
</organism>